<comment type="function">
    <text evidence="1 11">Accessory subunit of the mitochondrial membrane respiratory chain NADH dehydrogenase (Complex I), that is believed not to be involved in catalysis. Complex I functions in the transfer of electrons from NADH to the respiratory chain. The immediate electron acceptor for the enzyme is believed to be ubiquinone.</text>
</comment>
<proteinExistence type="inferred from homology"/>
<keyword evidence="8 11" id="KW-0249">Electron transport</keyword>
<comment type="similarity">
    <text evidence="2 11">Belongs to the complex I NDUFS4 subunit family.</text>
</comment>
<keyword evidence="4 11" id="KW-0813">Transport</keyword>
<dbReference type="InterPro" id="IPR038532">
    <property type="entry name" value="NDUFS4-like_sf"/>
</dbReference>
<dbReference type="InterPro" id="IPR006885">
    <property type="entry name" value="NADH_UbQ_FeS_4_mit-like"/>
</dbReference>
<organism evidence="12 13">
    <name type="scientific">Odynerus spinipes</name>
    <dbReference type="NCBI Taxonomy" id="1348599"/>
    <lineage>
        <taxon>Eukaryota</taxon>
        <taxon>Metazoa</taxon>
        <taxon>Ecdysozoa</taxon>
        <taxon>Arthropoda</taxon>
        <taxon>Hexapoda</taxon>
        <taxon>Insecta</taxon>
        <taxon>Pterygota</taxon>
        <taxon>Neoptera</taxon>
        <taxon>Endopterygota</taxon>
        <taxon>Hymenoptera</taxon>
        <taxon>Apocrita</taxon>
        <taxon>Aculeata</taxon>
        <taxon>Vespoidea</taxon>
        <taxon>Vespidae</taxon>
        <taxon>Eumeninae</taxon>
        <taxon>Odynerus</taxon>
    </lineage>
</organism>
<evidence type="ECO:0000256" key="10">
    <source>
        <dbReference type="ARBA" id="ARBA00023136"/>
    </source>
</evidence>
<comment type="caution">
    <text evidence="12">The sequence shown here is derived from an EMBL/GenBank/DDBJ whole genome shotgun (WGS) entry which is preliminary data.</text>
</comment>
<evidence type="ECO:0000256" key="11">
    <source>
        <dbReference type="RuleBase" id="RU367010"/>
    </source>
</evidence>
<protein>
    <recommendedName>
        <fullName evidence="3 11">NADH dehydrogenase [ubiquinone] iron-sulfur protein 4, mitochondrial</fullName>
    </recommendedName>
</protein>
<dbReference type="PANTHER" id="PTHR12219">
    <property type="entry name" value="NADH-UBIQUINONE OXIDOREDUCTASE"/>
    <property type="match status" value="1"/>
</dbReference>
<gene>
    <name evidence="12" type="ORF">KPH14_001561</name>
</gene>
<dbReference type="FunFam" id="3.30.160.190:FF:000001">
    <property type="entry name" value="NADH-ubiquinone oxidoreductase 21 kDa subunit mitochondrial"/>
    <property type="match status" value="1"/>
</dbReference>
<dbReference type="Proteomes" id="UP001258017">
    <property type="component" value="Unassembled WGS sequence"/>
</dbReference>
<dbReference type="Pfam" id="PF04800">
    <property type="entry name" value="NDUS4"/>
    <property type="match status" value="1"/>
</dbReference>
<dbReference type="EMBL" id="JAIFRP010000002">
    <property type="protein sequence ID" value="KAK2588660.1"/>
    <property type="molecule type" value="Genomic_DNA"/>
</dbReference>
<evidence type="ECO:0000256" key="4">
    <source>
        <dbReference type="ARBA" id="ARBA00022448"/>
    </source>
</evidence>
<evidence type="ECO:0000313" key="12">
    <source>
        <dbReference type="EMBL" id="KAK2588660.1"/>
    </source>
</evidence>
<evidence type="ECO:0000256" key="3">
    <source>
        <dbReference type="ARBA" id="ARBA00015796"/>
    </source>
</evidence>
<name>A0AAD9RZ71_9HYME</name>
<keyword evidence="7 11" id="KW-0809">Transit peptide</keyword>
<reference evidence="12" key="2">
    <citation type="journal article" date="2023" name="Commun. Biol.">
        <title>Intrasexual cuticular hydrocarbon dimorphism in a wasp sheds light on hydrocarbon biosynthesis genes in Hymenoptera.</title>
        <authorList>
            <person name="Moris V.C."/>
            <person name="Podsiadlowski L."/>
            <person name="Martin S."/>
            <person name="Oeyen J.P."/>
            <person name="Donath A."/>
            <person name="Petersen M."/>
            <person name="Wilbrandt J."/>
            <person name="Misof B."/>
            <person name="Liedtke D."/>
            <person name="Thamm M."/>
            <person name="Scheiner R."/>
            <person name="Schmitt T."/>
            <person name="Niehuis O."/>
        </authorList>
    </citation>
    <scope>NUCLEOTIDE SEQUENCE</scope>
    <source>
        <strain evidence="12">GBR_01_08_01A</strain>
    </source>
</reference>
<reference evidence="12" key="1">
    <citation type="submission" date="2021-08" db="EMBL/GenBank/DDBJ databases">
        <authorList>
            <person name="Misof B."/>
            <person name="Oliver O."/>
            <person name="Podsiadlowski L."/>
            <person name="Donath A."/>
            <person name="Peters R."/>
            <person name="Mayer C."/>
            <person name="Rust J."/>
            <person name="Gunkel S."/>
            <person name="Lesny P."/>
            <person name="Martin S."/>
            <person name="Oeyen J.P."/>
            <person name="Petersen M."/>
            <person name="Panagiotis P."/>
            <person name="Wilbrandt J."/>
            <person name="Tanja T."/>
        </authorList>
    </citation>
    <scope>NUCLEOTIDE SEQUENCE</scope>
    <source>
        <strain evidence="12">GBR_01_08_01A</strain>
        <tissue evidence="12">Thorax + abdomen</tissue>
    </source>
</reference>
<keyword evidence="6 11" id="KW-0999">Mitochondrion inner membrane</keyword>
<evidence type="ECO:0000256" key="7">
    <source>
        <dbReference type="ARBA" id="ARBA00022946"/>
    </source>
</evidence>
<keyword evidence="13" id="KW-1185">Reference proteome</keyword>
<evidence type="ECO:0000256" key="8">
    <source>
        <dbReference type="ARBA" id="ARBA00022982"/>
    </source>
</evidence>
<accession>A0AAD9RZ71</accession>
<dbReference type="AlphaFoldDB" id="A0AAD9RZ71"/>
<evidence type="ECO:0000256" key="5">
    <source>
        <dbReference type="ARBA" id="ARBA00022660"/>
    </source>
</evidence>
<evidence type="ECO:0000256" key="9">
    <source>
        <dbReference type="ARBA" id="ARBA00023128"/>
    </source>
</evidence>
<dbReference type="Gene3D" id="3.30.160.190">
    <property type="entry name" value="atu1810 like domain"/>
    <property type="match status" value="1"/>
</dbReference>
<evidence type="ECO:0000313" key="13">
    <source>
        <dbReference type="Proteomes" id="UP001258017"/>
    </source>
</evidence>
<keyword evidence="5 11" id="KW-0679">Respiratory chain</keyword>
<keyword evidence="10 11" id="KW-0472">Membrane</keyword>
<evidence type="ECO:0000256" key="6">
    <source>
        <dbReference type="ARBA" id="ARBA00022792"/>
    </source>
</evidence>
<keyword evidence="9 11" id="KW-0496">Mitochondrion</keyword>
<evidence type="ECO:0000256" key="2">
    <source>
        <dbReference type="ARBA" id="ARBA00005882"/>
    </source>
</evidence>
<comment type="subcellular location">
    <subcellularLocation>
        <location evidence="11">Mitochondrion inner membrane</location>
        <topology evidence="11">Peripheral membrane protein</topology>
        <orientation evidence="11">Matrix side</orientation>
    </subcellularLocation>
</comment>
<evidence type="ECO:0000256" key="1">
    <source>
        <dbReference type="ARBA" id="ARBA00003195"/>
    </source>
</evidence>
<dbReference type="PANTHER" id="PTHR12219:SF8">
    <property type="entry name" value="NADH DEHYDROGENASE [UBIQUINONE] IRON-SULFUR PROTEIN 4, MITOCHONDRIAL"/>
    <property type="match status" value="1"/>
</dbReference>
<dbReference type="GO" id="GO:0022900">
    <property type="term" value="P:electron transport chain"/>
    <property type="evidence" value="ECO:0007669"/>
    <property type="project" value="InterPro"/>
</dbReference>
<dbReference type="GO" id="GO:0005743">
    <property type="term" value="C:mitochondrial inner membrane"/>
    <property type="evidence" value="ECO:0007669"/>
    <property type="project" value="UniProtKB-SubCell"/>
</dbReference>
<sequence length="195" mass="22328">MAFRVLVRQFTKELNNSGNERFVKLFSTSSVKSSDYVPDPKEVFLGNYIEQEDIVTKLDQAVLDQTKIPDTSITVSTVENVGAVSGVPEEHIKTRMARIYQPSKNAMQSGTNNIHYWQIDFDTRERWENPLIGWTSTGDPMSNTKVNFANKDAAIQHCEKMGWKYYVQKPNVVNPKPRSYGANFAWNKRTRVSTK</sequence>